<feature type="chain" id="PRO_5045341244" evidence="2">
    <location>
        <begin position="34"/>
        <end position="739"/>
    </location>
</feature>
<proteinExistence type="predicted"/>
<comment type="caution">
    <text evidence="3">The sequence shown here is derived from an EMBL/GenBank/DDBJ whole genome shotgun (WGS) entry which is preliminary data.</text>
</comment>
<dbReference type="SUPFAM" id="SSF69318">
    <property type="entry name" value="Integrin alpha N-terminal domain"/>
    <property type="match status" value="1"/>
</dbReference>
<reference evidence="3 4" key="1">
    <citation type="submission" date="2024-10" db="EMBL/GenBank/DDBJ databases">
        <title>The Natural Products Discovery Center: Release of the First 8490 Sequenced Strains for Exploring Actinobacteria Biosynthetic Diversity.</title>
        <authorList>
            <person name="Kalkreuter E."/>
            <person name="Kautsar S.A."/>
            <person name="Yang D."/>
            <person name="Bader C.D."/>
            <person name="Teijaro C.N."/>
            <person name="Fluegel L."/>
            <person name="Davis C.M."/>
            <person name="Simpson J.R."/>
            <person name="Lauterbach L."/>
            <person name="Steele A.D."/>
            <person name="Gui C."/>
            <person name="Meng S."/>
            <person name="Li G."/>
            <person name="Viehrig K."/>
            <person name="Ye F."/>
            <person name="Su P."/>
            <person name="Kiefer A.F."/>
            <person name="Nichols A."/>
            <person name="Cepeda A.J."/>
            <person name="Yan W."/>
            <person name="Fan B."/>
            <person name="Jiang Y."/>
            <person name="Adhikari A."/>
            <person name="Zheng C.-J."/>
            <person name="Schuster L."/>
            <person name="Cowan T.M."/>
            <person name="Smanski M.J."/>
            <person name="Chevrette M.G."/>
            <person name="De Carvalho L.P.S."/>
            <person name="Shen B."/>
        </authorList>
    </citation>
    <scope>NUCLEOTIDE SEQUENCE [LARGE SCALE GENOMIC DNA]</scope>
    <source>
        <strain evidence="3 4">NPDC020602</strain>
    </source>
</reference>
<sequence>MPPARPPRRRLALAVTAALAVAPVTLTTAPALAAPPAVRAAEQQEALTLQPGAKVAGNGPSGFLTRVYEQSGTVHRWTRYADGVTTTLPAGDYWGGVQTDIVMKTEGSVRKLYDMATGAGPVVIDTSALGPSATFHRLAGSTLVMSAPRAGGGTDLHLLGKPEGTLVDRTVPGLPADAVFHWVNMTSPDTVVLLYSGTKDGVSGRRVALVDTATAKVVEDRPAPAAQSDADATASATHLAWTERNPATGAITLAVARRGEAEVSRTPLGSGASLALESVGDDWVTYAVPGGAKADSPNPLHALTARSLKDGRTVKLLDTVESLRGGAGGEQLALGGTIEKGEGLYRIAPGPDGTPAATLVASTGVPTALDIVGQQLPATIDFSTESGDTTLRWRLNRTAFIKSYVELTHTASGKRWTSYSFGEKWAAGDRWKGLLNDFTAAPNGAYAWKVTATPANGIGPSVVRTGTLTVASKPHPHDFSDSGSPDLLYRSGGTLFAVDGRRTLWFGGFSIPLEKTVLGTGWDAYDQIVTPGNVAGSPHADVVARDRSGALWLHSGTGKGFSPRTKIGGGWQVYNKITGGSDLTGDGRPDLVATDKAGDLWLHKGTGNTSAPFAPRTKIGHGWGVYNKITATGNIAGGRAGDLVARDTAGVLWLYLGKGDGTFAARTRIGGGWNQYGEIVGIGDADRDGTADVVVNGLAGGTRYSLALYRGTGDWKAPLSGRIGLETPDALTATPATLF</sequence>
<feature type="signal peptide" evidence="2">
    <location>
        <begin position="1"/>
        <end position="33"/>
    </location>
</feature>
<dbReference type="RefSeq" id="WP_398710071.1">
    <property type="nucleotide sequence ID" value="NZ_JBIRUI010000007.1"/>
</dbReference>
<dbReference type="Gene3D" id="2.115.10.10">
    <property type="entry name" value="Tachylectin 2"/>
    <property type="match status" value="1"/>
</dbReference>
<evidence type="ECO:0000256" key="2">
    <source>
        <dbReference type="SAM" id="SignalP"/>
    </source>
</evidence>
<dbReference type="InterPro" id="IPR028994">
    <property type="entry name" value="Integrin_alpha_N"/>
</dbReference>
<evidence type="ECO:0000313" key="4">
    <source>
        <dbReference type="Proteomes" id="UP001611339"/>
    </source>
</evidence>
<evidence type="ECO:0000313" key="3">
    <source>
        <dbReference type="EMBL" id="MFI1715343.1"/>
    </source>
</evidence>
<dbReference type="EMBL" id="JBIRUI010000007">
    <property type="protein sequence ID" value="MFI1715343.1"/>
    <property type="molecule type" value="Genomic_DNA"/>
</dbReference>
<name>A0ABW7U6W4_9ACTN</name>
<protein>
    <submittedName>
        <fullName evidence="3">FG-GAP repeat domain-containing protein</fullName>
    </submittedName>
</protein>
<gene>
    <name evidence="3" type="ORF">ACH407_17455</name>
</gene>
<dbReference type="InterPro" id="IPR013517">
    <property type="entry name" value="FG-GAP"/>
</dbReference>
<dbReference type="Proteomes" id="UP001611339">
    <property type="component" value="Unassembled WGS sequence"/>
</dbReference>
<organism evidence="3 4">
    <name type="scientific">Streptomyces litmocidini</name>
    <dbReference type="NCBI Taxonomy" id="67318"/>
    <lineage>
        <taxon>Bacteria</taxon>
        <taxon>Bacillati</taxon>
        <taxon>Actinomycetota</taxon>
        <taxon>Actinomycetes</taxon>
        <taxon>Kitasatosporales</taxon>
        <taxon>Streptomycetaceae</taxon>
        <taxon>Streptomyces</taxon>
    </lineage>
</organism>
<evidence type="ECO:0000256" key="1">
    <source>
        <dbReference type="ARBA" id="ARBA00022729"/>
    </source>
</evidence>
<keyword evidence="1 2" id="KW-0732">Signal</keyword>
<keyword evidence="4" id="KW-1185">Reference proteome</keyword>
<accession>A0ABW7U6W4</accession>
<dbReference type="Pfam" id="PF13517">
    <property type="entry name" value="FG-GAP_3"/>
    <property type="match status" value="1"/>
</dbReference>